<sequence length="68" mass="7520">MPEKAPSESEAIDHVVHRLRERFPDVPEAEVVAAVRAAHASMDDARVRDFVPVLVERAAKTTLKARSS</sequence>
<evidence type="ECO:0008006" key="3">
    <source>
        <dbReference type="Google" id="ProtNLM"/>
    </source>
</evidence>
<evidence type="ECO:0000313" key="1">
    <source>
        <dbReference type="EMBL" id="BDV31888.1"/>
    </source>
</evidence>
<name>A0ABM8E1R5_9MICO</name>
<proteinExistence type="predicted"/>
<dbReference type="Gene3D" id="1.10.8.1060">
    <property type="entry name" value="Corynebacterium glutamicum thioredoxin-dependent arsenate reductase, N-terminal domain"/>
    <property type="match status" value="1"/>
</dbReference>
<reference evidence="1 2" key="1">
    <citation type="submission" date="2022-12" db="EMBL/GenBank/DDBJ databases">
        <title>Microbacterium terricola strain KV-448 chromosome, complete genome.</title>
        <authorList>
            <person name="Oshima T."/>
            <person name="Moriya T."/>
            <person name="Bessho Y."/>
        </authorList>
    </citation>
    <scope>NUCLEOTIDE SEQUENCE [LARGE SCALE GENOMIC DNA]</scope>
    <source>
        <strain evidence="1 2">KV-448</strain>
    </source>
</reference>
<dbReference type="EMBL" id="AP027141">
    <property type="protein sequence ID" value="BDV31888.1"/>
    <property type="molecule type" value="Genomic_DNA"/>
</dbReference>
<protein>
    <recommendedName>
        <fullName evidence="3">CUE domain-containing protein</fullName>
    </recommendedName>
</protein>
<dbReference type="RefSeq" id="WP_263797527.1">
    <property type="nucleotide sequence ID" value="NZ_AP027141.1"/>
</dbReference>
<evidence type="ECO:0000313" key="2">
    <source>
        <dbReference type="Proteomes" id="UP001317779"/>
    </source>
</evidence>
<accession>A0ABM8E1R5</accession>
<organism evidence="1 2">
    <name type="scientific">Microbacterium terricola</name>
    <dbReference type="NCBI Taxonomy" id="344163"/>
    <lineage>
        <taxon>Bacteria</taxon>
        <taxon>Bacillati</taxon>
        <taxon>Actinomycetota</taxon>
        <taxon>Actinomycetes</taxon>
        <taxon>Micrococcales</taxon>
        <taxon>Microbacteriaceae</taxon>
        <taxon>Microbacterium</taxon>
    </lineage>
</organism>
<dbReference type="NCBIfam" id="NF046112">
    <property type="entry name" value="MSMEG_6209_Nter"/>
    <property type="match status" value="1"/>
</dbReference>
<dbReference type="Proteomes" id="UP001317779">
    <property type="component" value="Chromosome"/>
</dbReference>
<gene>
    <name evidence="1" type="ORF">Microterr_25480</name>
</gene>
<keyword evidence="2" id="KW-1185">Reference proteome</keyword>